<evidence type="ECO:0000256" key="3">
    <source>
        <dbReference type="ARBA" id="ARBA00022448"/>
    </source>
</evidence>
<dbReference type="CDD" id="cd14748">
    <property type="entry name" value="PBP2_UgpB"/>
    <property type="match status" value="1"/>
</dbReference>
<evidence type="ECO:0000256" key="5">
    <source>
        <dbReference type="ARBA" id="ARBA00022764"/>
    </source>
</evidence>
<keyword evidence="3" id="KW-0813">Transport</keyword>
<proteinExistence type="inferred from homology"/>
<dbReference type="Proteomes" id="UP000824106">
    <property type="component" value="Unassembled WGS sequence"/>
</dbReference>
<protein>
    <submittedName>
        <fullName evidence="7">ABC transporter substrate-binding protein</fullName>
    </submittedName>
</protein>
<feature type="chain" id="PRO_5038447523" evidence="6">
    <location>
        <begin position="21"/>
        <end position="434"/>
    </location>
</feature>
<feature type="signal peptide" evidence="6">
    <location>
        <begin position="1"/>
        <end position="20"/>
    </location>
</feature>
<dbReference type="PROSITE" id="PS51257">
    <property type="entry name" value="PROKAR_LIPOPROTEIN"/>
    <property type="match status" value="1"/>
</dbReference>
<comment type="caution">
    <text evidence="7">The sequence shown here is derived from an EMBL/GenBank/DDBJ whole genome shotgun (WGS) entry which is preliminary data.</text>
</comment>
<dbReference type="GO" id="GO:0055085">
    <property type="term" value="P:transmembrane transport"/>
    <property type="evidence" value="ECO:0007669"/>
    <property type="project" value="InterPro"/>
</dbReference>
<dbReference type="Gene3D" id="3.40.190.10">
    <property type="entry name" value="Periplasmic binding protein-like II"/>
    <property type="match status" value="2"/>
</dbReference>
<evidence type="ECO:0000256" key="4">
    <source>
        <dbReference type="ARBA" id="ARBA00022729"/>
    </source>
</evidence>
<accession>A0A9D2G1T5</accession>
<name>A0A9D2G1T5_9LACT</name>
<dbReference type="InterPro" id="IPR050490">
    <property type="entry name" value="Bact_solute-bd_prot1"/>
</dbReference>
<dbReference type="InterPro" id="IPR006059">
    <property type="entry name" value="SBP"/>
</dbReference>
<evidence type="ECO:0000313" key="8">
    <source>
        <dbReference type="Proteomes" id="UP000824106"/>
    </source>
</evidence>
<reference evidence="7" key="2">
    <citation type="submission" date="2021-04" db="EMBL/GenBank/DDBJ databases">
        <authorList>
            <person name="Gilroy R."/>
        </authorList>
    </citation>
    <scope>NUCLEOTIDE SEQUENCE</scope>
    <source>
        <strain evidence="7">CHK169-4300</strain>
    </source>
</reference>
<keyword evidence="5" id="KW-0574">Periplasm</keyword>
<dbReference type="AlphaFoldDB" id="A0A9D2G1T5"/>
<evidence type="ECO:0000256" key="1">
    <source>
        <dbReference type="ARBA" id="ARBA00004196"/>
    </source>
</evidence>
<gene>
    <name evidence="7" type="ORF">H9808_06755</name>
</gene>
<evidence type="ECO:0000256" key="2">
    <source>
        <dbReference type="ARBA" id="ARBA00008520"/>
    </source>
</evidence>
<keyword evidence="4 6" id="KW-0732">Signal</keyword>
<dbReference type="InterPro" id="IPR006061">
    <property type="entry name" value="SBP_1_CS"/>
</dbReference>
<sequence>MDRTKKMFGGVLLSASLLLAACGNKGATNEEINEGADGETVEITFWHAMNGPNQEAITNLTDEFNDSQDTYYVKEQNQGDYDTLNQSIIAGGASQTLPTMSQLTPGDVPNLANDGLLLSLDDLLISEDGFTQEQLDDIYDGFLSSSVYNDEMYAIPFSKSTRVMYYNQDLLDEYGVDVPKTWDEVITLGEMMVDAGDDAVAMGLENAYEMEFETMARQNGSSFISEDLEVAIDSPESVEALKFITDMIDKGYARTAGEDGFFSGPFGRGESALYIGSSAGTPHVAPVAEENNVNWSTAELPTYNNEQLTLFAGNDLGIFASASEEEAQGAIAFMAFLLQPENTAQWAIDTGYVPVTESGVNTEEYQTYLEENPVSKAATLELDYGISSPIFIGHSEYRNYLIDTLEEVLINDLDEEEALMNINTTTEEIISSNN</sequence>
<dbReference type="GO" id="GO:0030313">
    <property type="term" value="C:cell envelope"/>
    <property type="evidence" value="ECO:0007669"/>
    <property type="project" value="UniProtKB-SubCell"/>
</dbReference>
<dbReference type="Pfam" id="PF13416">
    <property type="entry name" value="SBP_bac_8"/>
    <property type="match status" value="1"/>
</dbReference>
<dbReference type="SUPFAM" id="SSF53850">
    <property type="entry name" value="Periplasmic binding protein-like II"/>
    <property type="match status" value="1"/>
</dbReference>
<dbReference type="PROSITE" id="PS01037">
    <property type="entry name" value="SBP_BACTERIAL_1"/>
    <property type="match status" value="1"/>
</dbReference>
<organism evidence="7 8">
    <name type="scientific">Candidatus Atopostipes pullistercoris</name>
    <dbReference type="NCBI Taxonomy" id="2838467"/>
    <lineage>
        <taxon>Bacteria</taxon>
        <taxon>Bacillati</taxon>
        <taxon>Bacillota</taxon>
        <taxon>Bacilli</taxon>
        <taxon>Lactobacillales</taxon>
        <taxon>Carnobacteriaceae</taxon>
        <taxon>Atopostipes</taxon>
    </lineage>
</organism>
<reference evidence="7" key="1">
    <citation type="journal article" date="2021" name="PeerJ">
        <title>Extensive microbial diversity within the chicken gut microbiome revealed by metagenomics and culture.</title>
        <authorList>
            <person name="Gilroy R."/>
            <person name="Ravi A."/>
            <person name="Getino M."/>
            <person name="Pursley I."/>
            <person name="Horton D.L."/>
            <person name="Alikhan N.F."/>
            <person name="Baker D."/>
            <person name="Gharbi K."/>
            <person name="Hall N."/>
            <person name="Watson M."/>
            <person name="Adriaenssens E.M."/>
            <person name="Foster-Nyarko E."/>
            <person name="Jarju S."/>
            <person name="Secka A."/>
            <person name="Antonio M."/>
            <person name="Oren A."/>
            <person name="Chaudhuri R.R."/>
            <person name="La Ragione R."/>
            <person name="Hildebrand F."/>
            <person name="Pallen M.J."/>
        </authorList>
    </citation>
    <scope>NUCLEOTIDE SEQUENCE</scope>
    <source>
        <strain evidence="7">CHK169-4300</strain>
    </source>
</reference>
<dbReference type="EMBL" id="DXAZ01000109">
    <property type="protein sequence ID" value="HIZ71444.1"/>
    <property type="molecule type" value="Genomic_DNA"/>
</dbReference>
<comment type="subcellular location">
    <subcellularLocation>
        <location evidence="1">Cell envelope</location>
    </subcellularLocation>
</comment>
<dbReference type="PANTHER" id="PTHR43649">
    <property type="entry name" value="ARABINOSE-BINDING PROTEIN-RELATED"/>
    <property type="match status" value="1"/>
</dbReference>
<evidence type="ECO:0000313" key="7">
    <source>
        <dbReference type="EMBL" id="HIZ71444.1"/>
    </source>
</evidence>
<evidence type="ECO:0000256" key="6">
    <source>
        <dbReference type="SAM" id="SignalP"/>
    </source>
</evidence>
<dbReference type="PANTHER" id="PTHR43649:SF31">
    <property type="entry name" value="SN-GLYCEROL-3-PHOSPHATE-BINDING PERIPLASMIC PROTEIN UGPB"/>
    <property type="match status" value="1"/>
</dbReference>
<comment type="similarity">
    <text evidence="2">Belongs to the bacterial solute-binding protein 1 family.</text>
</comment>